<evidence type="ECO:0000313" key="2">
    <source>
        <dbReference type="Proteomes" id="UP000030816"/>
    </source>
</evidence>
<dbReference type="GeneID" id="63736631"/>
<organism evidence="1 2">
    <name type="scientific">Metarhizium album (strain ARSEF 1941)</name>
    <dbReference type="NCBI Taxonomy" id="1081103"/>
    <lineage>
        <taxon>Eukaryota</taxon>
        <taxon>Fungi</taxon>
        <taxon>Dikarya</taxon>
        <taxon>Ascomycota</taxon>
        <taxon>Pezizomycotina</taxon>
        <taxon>Sordariomycetes</taxon>
        <taxon>Hypocreomycetidae</taxon>
        <taxon>Hypocreales</taxon>
        <taxon>Clavicipitaceae</taxon>
        <taxon>Metarhizium</taxon>
    </lineage>
</organism>
<protein>
    <submittedName>
        <fullName evidence="1">Uncharacterized protein</fullName>
    </submittedName>
</protein>
<comment type="caution">
    <text evidence="1">The sequence shown here is derived from an EMBL/GenBank/DDBJ whole genome shotgun (WGS) entry which is preliminary data.</text>
</comment>
<name>A0A0B2X3G3_METAS</name>
<sequence>MDASVFGHDCTPSSRDLDADDVVALAAQGLNQTLVVATLHTYRLSRDFILQGYAPIQRHAETLSMVWTIVLLCKLARQAILVASRPTGLPKPATDRRSRRIKLAIPMSSWASVHFVFKPKKRGYLLKLGASFQNVKVLLVVDKPRGSSASVRRQVKCYGGISALKISTGIDG</sequence>
<reference evidence="1 2" key="1">
    <citation type="journal article" date="2014" name="Proc. Natl. Acad. Sci. U.S.A.">
        <title>Trajectory and genomic determinants of fungal-pathogen speciation and host adaptation.</title>
        <authorList>
            <person name="Hu X."/>
            <person name="Xiao G."/>
            <person name="Zheng P."/>
            <person name="Shang Y."/>
            <person name="Su Y."/>
            <person name="Zhang X."/>
            <person name="Liu X."/>
            <person name="Zhan S."/>
            <person name="St Leger R.J."/>
            <person name="Wang C."/>
        </authorList>
    </citation>
    <scope>NUCLEOTIDE SEQUENCE [LARGE SCALE GENOMIC DNA]</scope>
    <source>
        <strain evidence="1 2">ARSEF 1941</strain>
    </source>
</reference>
<dbReference type="AlphaFoldDB" id="A0A0B2X3G3"/>
<evidence type="ECO:0000313" key="1">
    <source>
        <dbReference type="EMBL" id="KHO00253.1"/>
    </source>
</evidence>
<dbReference type="EMBL" id="AZHE01000003">
    <property type="protein sequence ID" value="KHO00253.1"/>
    <property type="molecule type" value="Genomic_DNA"/>
</dbReference>
<accession>A0A0B2X3G3</accession>
<dbReference type="Proteomes" id="UP000030816">
    <property type="component" value="Unassembled WGS sequence"/>
</dbReference>
<dbReference type="RefSeq" id="XP_040681318.1">
    <property type="nucleotide sequence ID" value="XM_040820975.1"/>
</dbReference>
<proteinExistence type="predicted"/>
<dbReference type="HOGENOM" id="CLU_1578892_0_0_1"/>
<keyword evidence="2" id="KW-1185">Reference proteome</keyword>
<gene>
    <name evidence="1" type="ORF">MAM_02176</name>
</gene>